<proteinExistence type="predicted"/>
<dbReference type="AlphaFoldDB" id="A0A512J1S6"/>
<organism evidence="3 5">
    <name type="scientific">Methylobacterium oxalidis</name>
    <dbReference type="NCBI Taxonomy" id="944322"/>
    <lineage>
        <taxon>Bacteria</taxon>
        <taxon>Pseudomonadati</taxon>
        <taxon>Pseudomonadota</taxon>
        <taxon>Alphaproteobacteria</taxon>
        <taxon>Hyphomicrobiales</taxon>
        <taxon>Methylobacteriaceae</taxon>
        <taxon>Methylobacterium</taxon>
    </lineage>
</organism>
<evidence type="ECO:0008006" key="7">
    <source>
        <dbReference type="Google" id="ProtNLM"/>
    </source>
</evidence>
<keyword evidence="6" id="KW-1185">Reference proteome</keyword>
<evidence type="ECO:0000313" key="3">
    <source>
        <dbReference type="EMBL" id="GEP03911.1"/>
    </source>
</evidence>
<reference evidence="6" key="2">
    <citation type="journal article" date="2019" name="Int. J. Syst. Evol. Microbiol.">
        <title>The Global Catalogue of Microorganisms (GCM) 10K type strain sequencing project: providing services to taxonomists for standard genome sequencing and annotation.</title>
        <authorList>
            <consortium name="The Broad Institute Genomics Platform"/>
            <consortium name="The Broad Institute Genome Sequencing Center for Infectious Disease"/>
            <person name="Wu L."/>
            <person name="Ma J."/>
        </authorList>
    </citation>
    <scope>NUCLEOTIDE SEQUENCE [LARGE SCALE GENOMIC DNA]</scope>
    <source>
        <strain evidence="6">NBRC 107715</strain>
    </source>
</reference>
<dbReference type="Proteomes" id="UP001156856">
    <property type="component" value="Unassembled WGS sequence"/>
</dbReference>
<reference evidence="4" key="1">
    <citation type="journal article" date="2014" name="Int. J. Syst. Evol. Microbiol.">
        <title>Complete genome of a new Firmicutes species belonging to the dominant human colonic microbiota ('Ruminococcus bicirculans') reveals two chromosomes and a selective capacity to utilize plant glucans.</title>
        <authorList>
            <consortium name="NISC Comparative Sequencing Program"/>
            <person name="Wegmann U."/>
            <person name="Louis P."/>
            <person name="Goesmann A."/>
            <person name="Henrissat B."/>
            <person name="Duncan S.H."/>
            <person name="Flint H.J."/>
        </authorList>
    </citation>
    <scope>NUCLEOTIDE SEQUENCE</scope>
    <source>
        <strain evidence="4">NBRC 107715</strain>
    </source>
</reference>
<evidence type="ECO:0000313" key="6">
    <source>
        <dbReference type="Proteomes" id="UP001156856"/>
    </source>
</evidence>
<name>A0A512J1S6_9HYPH</name>
<reference evidence="4" key="4">
    <citation type="submission" date="2023-01" db="EMBL/GenBank/DDBJ databases">
        <title>Draft genome sequence of Methylobacterium oxalidis strain NBRC 107715.</title>
        <authorList>
            <person name="Sun Q."/>
            <person name="Mori K."/>
        </authorList>
    </citation>
    <scope>NUCLEOTIDE SEQUENCE</scope>
    <source>
        <strain evidence="4">NBRC 107715</strain>
    </source>
</reference>
<protein>
    <recommendedName>
        <fullName evidence="7">Curli production assembly/transport component CsgF</fullName>
    </recommendedName>
</protein>
<accession>A0A512J1S6</accession>
<evidence type="ECO:0000313" key="5">
    <source>
        <dbReference type="Proteomes" id="UP000321960"/>
    </source>
</evidence>
<dbReference type="RefSeq" id="WP_147025576.1">
    <property type="nucleotide sequence ID" value="NZ_BJZU01000030.1"/>
</dbReference>
<comment type="caution">
    <text evidence="3">The sequence shown here is derived from an EMBL/GenBank/DDBJ whole genome shotgun (WGS) entry which is preliminary data.</text>
</comment>
<keyword evidence="2" id="KW-0732">Signal</keyword>
<sequence length="90" mass="8629">MTRALLAGLALLNAGPALAQILPGTLPPGRPGVVVQTQPNTTGNSRDIVIAPGATGAETITTNSAAGGNASFPERAIPNGSANGGGGGSR</sequence>
<feature type="region of interest" description="Disordered" evidence="1">
    <location>
        <begin position="65"/>
        <end position="90"/>
    </location>
</feature>
<dbReference type="EMBL" id="BJZU01000030">
    <property type="protein sequence ID" value="GEP03911.1"/>
    <property type="molecule type" value="Genomic_DNA"/>
</dbReference>
<feature type="chain" id="PRO_5022209237" description="Curli production assembly/transport component CsgF" evidence="2">
    <location>
        <begin position="20"/>
        <end position="90"/>
    </location>
</feature>
<feature type="signal peptide" evidence="2">
    <location>
        <begin position="1"/>
        <end position="19"/>
    </location>
</feature>
<evidence type="ECO:0000256" key="1">
    <source>
        <dbReference type="SAM" id="MobiDB-lite"/>
    </source>
</evidence>
<dbReference type="Proteomes" id="UP000321960">
    <property type="component" value="Unassembled WGS sequence"/>
</dbReference>
<reference evidence="3 5" key="3">
    <citation type="submission" date="2019-07" db="EMBL/GenBank/DDBJ databases">
        <title>Whole genome shotgun sequence of Methylobacterium oxalidis NBRC 107715.</title>
        <authorList>
            <person name="Hosoyama A."/>
            <person name="Uohara A."/>
            <person name="Ohji S."/>
            <person name="Ichikawa N."/>
        </authorList>
    </citation>
    <scope>NUCLEOTIDE SEQUENCE [LARGE SCALE GENOMIC DNA]</scope>
    <source>
        <strain evidence="3 5">NBRC 107715</strain>
    </source>
</reference>
<gene>
    <name evidence="4" type="ORF">GCM10007888_36120</name>
    <name evidence="3" type="ORF">MOX02_19490</name>
</gene>
<dbReference type="OrthoDB" id="8004262at2"/>
<evidence type="ECO:0000256" key="2">
    <source>
        <dbReference type="SAM" id="SignalP"/>
    </source>
</evidence>
<evidence type="ECO:0000313" key="4">
    <source>
        <dbReference type="EMBL" id="GLS65230.1"/>
    </source>
</evidence>
<dbReference type="EMBL" id="BSPK01000067">
    <property type="protein sequence ID" value="GLS65230.1"/>
    <property type="molecule type" value="Genomic_DNA"/>
</dbReference>